<dbReference type="InterPro" id="IPR028994">
    <property type="entry name" value="Integrin_alpha_N"/>
</dbReference>
<evidence type="ECO:0000256" key="1">
    <source>
        <dbReference type="ARBA" id="ARBA00022729"/>
    </source>
</evidence>
<dbReference type="NCBIfam" id="TIGR04183">
    <property type="entry name" value="Por_Secre_tail"/>
    <property type="match status" value="1"/>
</dbReference>
<evidence type="ECO:0000313" key="6">
    <source>
        <dbReference type="Proteomes" id="UP001172082"/>
    </source>
</evidence>
<protein>
    <submittedName>
        <fullName evidence="5">FG-GAP-like repeat-containing protein</fullName>
    </submittedName>
</protein>
<dbReference type="InterPro" id="IPR013517">
    <property type="entry name" value="FG-GAP"/>
</dbReference>
<sequence>MTKVNYLVMLISLVSFGYTSAQGFKEIAVDAGINHFSYDPPLAGTGLAFIDIDNDGDEDLYVIGGFLSDKLYENDGKGNFNDITDKAGLDFTGDIITRGVIAGDIDNDGDRDIFVTTSDGFPNILLENKGDGTFKDISESAGFTSTLWSMAASFGDYDQDGLIDLYIGNYIINDGDYFNVIKGGALENELYKNLGNGKFENVSSQFAFREKGATLVSAFTDVDGDRDLDLFVGNDLGVDYTPNYLYIYDSVNGFTNLAKEAGVDYRMYAMGIGIGDYDKDGDLDYYLTNDGANPFHVKKQTSLSYDDHALAKGIDLPKTTSWGAVFFDYDNDTYLDLAVANGGFLKKLFQPTVLYRGSEQYSFSDVSEGQNIKGNTSGRGVVVSDIDNDGDLDFAVSATYHEEQSSDIRVLLYRNDNPHQNNWLRVKLEGAKSNHDGLGAWIKVVLNGETLLREINGGGSSYLSHSSIIAHFGLGNTTMIDSLIVDWIGGGKQVFTGVQSNQMVTIREDQPGNEVRENTICEFDSIFVENRYVKESGNYYDTLRDEKYDLFRIVQTKLMVKSIQKDTIEIFVESGNDFKGNTITKDTILIELKAQKESCPKAIVYNVKVEQITGLSSVMSRPIIIYPNPVTDCLKLHLEGLKSISQGIVQLFDPRGKMIKYSSVSPSEDGSIELHIKELKPGIYHGKIRINNTFESFKIIKL</sequence>
<dbReference type="Pfam" id="PF18962">
    <property type="entry name" value="Por_Secre_tail"/>
    <property type="match status" value="1"/>
</dbReference>
<keyword evidence="1 2" id="KW-0732">Signal</keyword>
<keyword evidence="6" id="KW-1185">Reference proteome</keyword>
<feature type="signal peptide" evidence="2">
    <location>
        <begin position="1"/>
        <end position="21"/>
    </location>
</feature>
<dbReference type="PANTHER" id="PTHR16026:SF0">
    <property type="entry name" value="CARTILAGE ACIDIC PROTEIN 1"/>
    <property type="match status" value="1"/>
</dbReference>
<organism evidence="5 6">
    <name type="scientific">Splendidivirga corallicola</name>
    <dbReference type="NCBI Taxonomy" id="3051826"/>
    <lineage>
        <taxon>Bacteria</taxon>
        <taxon>Pseudomonadati</taxon>
        <taxon>Bacteroidota</taxon>
        <taxon>Cytophagia</taxon>
        <taxon>Cytophagales</taxon>
        <taxon>Splendidivirgaceae</taxon>
        <taxon>Splendidivirga</taxon>
    </lineage>
</organism>
<proteinExistence type="predicted"/>
<dbReference type="InterPro" id="IPR011519">
    <property type="entry name" value="UnbV_ASPIC"/>
</dbReference>
<dbReference type="Proteomes" id="UP001172082">
    <property type="component" value="Unassembled WGS sequence"/>
</dbReference>
<evidence type="ECO:0000259" key="3">
    <source>
        <dbReference type="Pfam" id="PF07593"/>
    </source>
</evidence>
<evidence type="ECO:0000256" key="2">
    <source>
        <dbReference type="SAM" id="SignalP"/>
    </source>
</evidence>
<reference evidence="5" key="1">
    <citation type="submission" date="2023-06" db="EMBL/GenBank/DDBJ databases">
        <title>Genomic of Parafulvivirga corallium.</title>
        <authorList>
            <person name="Wang G."/>
        </authorList>
    </citation>
    <scope>NUCLEOTIDE SEQUENCE</scope>
    <source>
        <strain evidence="5">BMA10</strain>
    </source>
</reference>
<comment type="caution">
    <text evidence="5">The sequence shown here is derived from an EMBL/GenBank/DDBJ whole genome shotgun (WGS) entry which is preliminary data.</text>
</comment>
<accession>A0ABT8KNE8</accession>
<evidence type="ECO:0000259" key="4">
    <source>
        <dbReference type="Pfam" id="PF18962"/>
    </source>
</evidence>
<evidence type="ECO:0000313" key="5">
    <source>
        <dbReference type="EMBL" id="MDN5202255.1"/>
    </source>
</evidence>
<dbReference type="Gene3D" id="2.130.10.130">
    <property type="entry name" value="Integrin alpha, N-terminal"/>
    <property type="match status" value="2"/>
</dbReference>
<feature type="domain" description="Secretion system C-terminal sorting" evidence="4">
    <location>
        <begin position="625"/>
        <end position="699"/>
    </location>
</feature>
<dbReference type="PANTHER" id="PTHR16026">
    <property type="entry name" value="CARTILAGE ACIDIC PROTEIN 1"/>
    <property type="match status" value="1"/>
</dbReference>
<dbReference type="RefSeq" id="WP_346752281.1">
    <property type="nucleotide sequence ID" value="NZ_JAUJEA010000004.1"/>
</dbReference>
<dbReference type="SUPFAM" id="SSF69318">
    <property type="entry name" value="Integrin alpha N-terminal domain"/>
    <property type="match status" value="1"/>
</dbReference>
<gene>
    <name evidence="5" type="ORF">QQ008_12795</name>
</gene>
<name>A0ABT8KNE8_9BACT</name>
<dbReference type="InterPro" id="IPR027039">
    <property type="entry name" value="Crtac1"/>
</dbReference>
<dbReference type="Pfam" id="PF13517">
    <property type="entry name" value="FG-GAP_3"/>
    <property type="match status" value="3"/>
</dbReference>
<feature type="chain" id="PRO_5046272977" evidence="2">
    <location>
        <begin position="22"/>
        <end position="702"/>
    </location>
</feature>
<feature type="domain" description="ASPIC/UnbV" evidence="3">
    <location>
        <begin position="437"/>
        <end position="505"/>
    </location>
</feature>
<dbReference type="EMBL" id="JAUJEA010000004">
    <property type="protein sequence ID" value="MDN5202255.1"/>
    <property type="molecule type" value="Genomic_DNA"/>
</dbReference>
<dbReference type="Pfam" id="PF07593">
    <property type="entry name" value="UnbV_ASPIC"/>
    <property type="match status" value="1"/>
</dbReference>
<dbReference type="InterPro" id="IPR026444">
    <property type="entry name" value="Secre_tail"/>
</dbReference>